<sequence length="986" mass="109213">MKEQGKREIPEKTRRPAASSCTTCNIVHHTTNSCLSLVHYVWPHQAMALLPLYPSCILHGNVRKHLSLARLALYDGSCGVGGEDIDVAMETAVERITFRTVKNKCIYSIEAGYTEGFPVPAHQRLTGEAIGAPRRWGRVSSEDFERLFGRPSSGVATKLGDRLEHRLPPFSRCLDPSPPSKLTSRRTHLVLNNAWTSEATVAEQLACSPSTKAIRIQSPTGSLRIFACGNRAGRCLVSAGFLGDLPFPRPFIPPCFIPQSLSSALKTSTLRAGEISSLYSLIFVLSWPVFDTSRDVTFYPDYSSGTVLLSARVGTPPACPDVSGGEIRCVSAFSVAMPEVHHQAGETKWSYVTSIISRLNILALGYIFYSITRFYVESIDMARIAYIDIANISQIDMADFYTFYFQNIPPPHANTAYSSLENYTRGTTHHNRVQSVLLASHQGDQGSVPGRVTPDFRMWESCRSMPLVGGFSQGSSVSPSPSFRRYSITLIGSEDLDVKSRPNLFTHSQTTKHVVACMVNPDSIGQHCWKSVAAAELAGHCNANSVSRNREIYFAAICIAPQSTARNTGREMFYSNMFLERVTCLELERWNTLPECNCLAQPYLKLPIVTRAPQTFSDIEFLGLSLKERSCQCSSLSQRDSGCGEPSRSGQRDYLRDYLSYDVPPSGQFESLEDCSVRTQRSNEPAGRQWRRKDFLVALTIVVLRADEGEASCMEQCRNEGAGETGYPRENPPTSGIVLLDSHMRKSGVTRLGIEPGFTLSYSFADTLRESLGNSLLLIGSLRADKYSLLAGFPLGEALTSERLRAFRGVAGRYIHFNGLTEWHATGKVGNDGWKIVPYLNRATGNGASPKKGVKEDYVPFSTKTAAASSLFIDDSNIPPVTCQLTGRPIVPGRGGGQNEKFFVPVHARVAPACRMAREAVDRVLNVLRNWFRPRRVTENTDTKLPFRWSFLPLLVLYPTELSHSFTHQFRQLEACHTYVAFALTI</sequence>
<proteinExistence type="predicted"/>
<protein>
    <submittedName>
        <fullName evidence="1">Uncharacterized protein</fullName>
    </submittedName>
</protein>
<comment type="caution">
    <text evidence="1">The sequence shown here is derived from an EMBL/GenBank/DDBJ whole genome shotgun (WGS) entry which is preliminary data.</text>
</comment>
<accession>A0ABQ9GTH2</accession>
<organism evidence="1 2">
    <name type="scientific">Dryococelus australis</name>
    <dbReference type="NCBI Taxonomy" id="614101"/>
    <lineage>
        <taxon>Eukaryota</taxon>
        <taxon>Metazoa</taxon>
        <taxon>Ecdysozoa</taxon>
        <taxon>Arthropoda</taxon>
        <taxon>Hexapoda</taxon>
        <taxon>Insecta</taxon>
        <taxon>Pterygota</taxon>
        <taxon>Neoptera</taxon>
        <taxon>Polyneoptera</taxon>
        <taxon>Phasmatodea</taxon>
        <taxon>Verophasmatodea</taxon>
        <taxon>Anareolatae</taxon>
        <taxon>Phasmatidae</taxon>
        <taxon>Eurycanthinae</taxon>
        <taxon>Dryococelus</taxon>
    </lineage>
</organism>
<evidence type="ECO:0000313" key="2">
    <source>
        <dbReference type="Proteomes" id="UP001159363"/>
    </source>
</evidence>
<evidence type="ECO:0000313" key="1">
    <source>
        <dbReference type="EMBL" id="KAJ8875341.1"/>
    </source>
</evidence>
<name>A0ABQ9GTH2_9NEOP</name>
<keyword evidence="2" id="KW-1185">Reference proteome</keyword>
<reference evidence="1 2" key="1">
    <citation type="submission" date="2023-02" db="EMBL/GenBank/DDBJ databases">
        <title>LHISI_Scaffold_Assembly.</title>
        <authorList>
            <person name="Stuart O.P."/>
            <person name="Cleave R."/>
            <person name="Magrath M.J.L."/>
            <person name="Mikheyev A.S."/>
        </authorList>
    </citation>
    <scope>NUCLEOTIDE SEQUENCE [LARGE SCALE GENOMIC DNA]</scope>
    <source>
        <strain evidence="1">Daus_M_001</strain>
        <tissue evidence="1">Leg muscle</tissue>
    </source>
</reference>
<gene>
    <name evidence="1" type="ORF">PR048_023236</name>
</gene>
<dbReference type="Proteomes" id="UP001159363">
    <property type="component" value="Chromosome 8"/>
</dbReference>
<dbReference type="EMBL" id="JARBHB010000009">
    <property type="protein sequence ID" value="KAJ8875341.1"/>
    <property type="molecule type" value="Genomic_DNA"/>
</dbReference>